<name>A0A1M5NLL7_9RHOB</name>
<dbReference type="OrthoDB" id="1362328at2"/>
<dbReference type="RefSeq" id="WP_072900161.1">
    <property type="nucleotide sequence ID" value="NZ_FQXB01000001.1"/>
</dbReference>
<evidence type="ECO:0000256" key="1">
    <source>
        <dbReference type="SAM" id="MobiDB-lite"/>
    </source>
</evidence>
<feature type="region of interest" description="Disordered" evidence="1">
    <location>
        <begin position="1"/>
        <end position="25"/>
    </location>
</feature>
<protein>
    <submittedName>
        <fullName evidence="2">Uncharacterized protein</fullName>
    </submittedName>
</protein>
<sequence>MPGDAGQPAMNSPKSKDSDEGTPDGTVYWLSKHLGWQPTLGSEMPSLCVVSAIAKDSDHEHCAGCWEKFGSGTKFEGKIFATNKDSEVAKHFVCENCWDLMKKVKNGERKVTSQ</sequence>
<gene>
    <name evidence="2" type="ORF">SAMN05444003_1482</name>
</gene>
<dbReference type="STRING" id="1508389.SAMN05444003_1482"/>
<keyword evidence="3" id="KW-1185">Reference proteome</keyword>
<dbReference type="Proteomes" id="UP000184074">
    <property type="component" value="Unassembled WGS sequence"/>
</dbReference>
<organism evidence="2 3">
    <name type="scientific">Cognatiyoonia sediminum</name>
    <dbReference type="NCBI Taxonomy" id="1508389"/>
    <lineage>
        <taxon>Bacteria</taxon>
        <taxon>Pseudomonadati</taxon>
        <taxon>Pseudomonadota</taxon>
        <taxon>Alphaproteobacteria</taxon>
        <taxon>Rhodobacterales</taxon>
        <taxon>Paracoccaceae</taxon>
        <taxon>Cognatiyoonia</taxon>
    </lineage>
</organism>
<reference evidence="2 3" key="1">
    <citation type="submission" date="2016-11" db="EMBL/GenBank/DDBJ databases">
        <authorList>
            <person name="Jaros S."/>
            <person name="Januszkiewicz K."/>
            <person name="Wedrychowicz H."/>
        </authorList>
    </citation>
    <scope>NUCLEOTIDE SEQUENCE [LARGE SCALE GENOMIC DNA]</scope>
    <source>
        <strain evidence="2 3">DSM 28715</strain>
    </source>
</reference>
<proteinExistence type="predicted"/>
<dbReference type="EMBL" id="FQXB01000001">
    <property type="protein sequence ID" value="SHG90335.1"/>
    <property type="molecule type" value="Genomic_DNA"/>
</dbReference>
<evidence type="ECO:0000313" key="2">
    <source>
        <dbReference type="EMBL" id="SHG90335.1"/>
    </source>
</evidence>
<accession>A0A1M5NLL7</accession>
<evidence type="ECO:0000313" key="3">
    <source>
        <dbReference type="Proteomes" id="UP000184074"/>
    </source>
</evidence>
<dbReference type="AlphaFoldDB" id="A0A1M5NLL7"/>